<evidence type="ECO:0000256" key="1">
    <source>
        <dbReference type="SAM" id="MobiDB-lite"/>
    </source>
</evidence>
<feature type="compositionally biased region" description="Acidic residues" evidence="1">
    <location>
        <begin position="72"/>
        <end position="81"/>
    </location>
</feature>
<accession>A0A9D5CBX3</accession>
<dbReference type="Proteomes" id="UP001085076">
    <property type="component" value="Miscellaneous, Linkage group lg06"/>
</dbReference>
<feature type="compositionally biased region" description="Basic and acidic residues" evidence="1">
    <location>
        <begin position="52"/>
        <end position="70"/>
    </location>
</feature>
<keyword evidence="3" id="KW-1185">Reference proteome</keyword>
<feature type="region of interest" description="Disordered" evidence="1">
    <location>
        <begin position="50"/>
        <end position="98"/>
    </location>
</feature>
<proteinExistence type="predicted"/>
<reference evidence="2" key="1">
    <citation type="submission" date="2021-03" db="EMBL/GenBank/DDBJ databases">
        <authorList>
            <person name="Li Z."/>
            <person name="Yang C."/>
        </authorList>
    </citation>
    <scope>NUCLEOTIDE SEQUENCE</scope>
    <source>
        <strain evidence="2">Dzin_1.0</strain>
        <tissue evidence="2">Leaf</tissue>
    </source>
</reference>
<evidence type="ECO:0000313" key="3">
    <source>
        <dbReference type="Proteomes" id="UP001085076"/>
    </source>
</evidence>
<gene>
    <name evidence="2" type="ORF">J5N97_023225</name>
</gene>
<protein>
    <submittedName>
        <fullName evidence="2">Uncharacterized protein</fullName>
    </submittedName>
</protein>
<sequence>MPAILPRRLGKHLRRGSFPVVGDMVEEIQEDLEMKESNQVKVEFQEDLEMEESNRHCHQHQEEKEAHLSYDADSESLEEQEEKGVHDPPCSHSMFPCS</sequence>
<dbReference type="AlphaFoldDB" id="A0A9D5CBX3"/>
<evidence type="ECO:0000313" key="2">
    <source>
        <dbReference type="EMBL" id="KAJ0970348.1"/>
    </source>
</evidence>
<organism evidence="2 3">
    <name type="scientific">Dioscorea zingiberensis</name>
    <dbReference type="NCBI Taxonomy" id="325984"/>
    <lineage>
        <taxon>Eukaryota</taxon>
        <taxon>Viridiplantae</taxon>
        <taxon>Streptophyta</taxon>
        <taxon>Embryophyta</taxon>
        <taxon>Tracheophyta</taxon>
        <taxon>Spermatophyta</taxon>
        <taxon>Magnoliopsida</taxon>
        <taxon>Liliopsida</taxon>
        <taxon>Dioscoreales</taxon>
        <taxon>Dioscoreaceae</taxon>
        <taxon>Dioscorea</taxon>
    </lineage>
</organism>
<comment type="caution">
    <text evidence="2">The sequence shown here is derived from an EMBL/GenBank/DDBJ whole genome shotgun (WGS) entry which is preliminary data.</text>
</comment>
<reference evidence="2" key="2">
    <citation type="journal article" date="2022" name="Hortic Res">
        <title>The genome of Dioscorea zingiberensis sheds light on the biosynthesis, origin and evolution of the medicinally important diosgenin saponins.</title>
        <authorList>
            <person name="Li Y."/>
            <person name="Tan C."/>
            <person name="Li Z."/>
            <person name="Guo J."/>
            <person name="Li S."/>
            <person name="Chen X."/>
            <person name="Wang C."/>
            <person name="Dai X."/>
            <person name="Yang H."/>
            <person name="Song W."/>
            <person name="Hou L."/>
            <person name="Xu J."/>
            <person name="Tong Z."/>
            <person name="Xu A."/>
            <person name="Yuan X."/>
            <person name="Wang W."/>
            <person name="Yang Q."/>
            <person name="Chen L."/>
            <person name="Sun Z."/>
            <person name="Wang K."/>
            <person name="Pan B."/>
            <person name="Chen J."/>
            <person name="Bao Y."/>
            <person name="Liu F."/>
            <person name="Qi X."/>
            <person name="Gang D.R."/>
            <person name="Wen J."/>
            <person name="Li J."/>
        </authorList>
    </citation>
    <scope>NUCLEOTIDE SEQUENCE</scope>
    <source>
        <strain evidence="2">Dzin_1.0</strain>
    </source>
</reference>
<dbReference type="EMBL" id="JAGGNH010000006">
    <property type="protein sequence ID" value="KAJ0970348.1"/>
    <property type="molecule type" value="Genomic_DNA"/>
</dbReference>
<name>A0A9D5CBX3_9LILI</name>